<dbReference type="InterPro" id="IPR039424">
    <property type="entry name" value="SBP_5"/>
</dbReference>
<keyword evidence="3 4" id="KW-0732">Signal</keyword>
<sequence length="544" mass="62740">MKNNIYIFIVLNLFVFCLFSCAEKDAATENRKVFRYNESANINSLDPAYAKDQAMIWADVQLYNGLVQLDKDLNILPCIAKSWEISPDGREYVFHLRNDVFFHPHELFKGKKRRVVASDFVYSFNRIVDEKTASPGAPFFSCVETVQGKYGFIAKDDSTFVIRLKQAFSPFLGILTMPYGSVLAREVVEHYGKEYRKHPIGTGPFKFRIWKEGVKLVLLKNEDYFEKDSLGNSLPYLDAVAITFIVDKQSVFLEFVKGNIDFISGIDPNYKDEVLTRSGKLKDKYKDRIQLLTQPYLNTEYLGFKLDSETENNPLRDKRVRQAINYGFDRRKMIKYMRNNIGTPGEWGIIPKGLPGFDSASRIRYEYNPQKSKELLKQAGYPNGKGMGEIILSTTSTYLDLCKYIQQQLGLLGIKVSIDVNPPAVLREHIAQGKTDWFRGSWIADYPDAENYLSLFYSENFAPKGSNYTHFSDRRFDELYIRASRETDAAKRSELYGQMNDMIMEQAPVVILYYDQVLRFAQKNITGLETNPMNLLILKHVKKL</sequence>
<dbReference type="CDD" id="cd00995">
    <property type="entry name" value="PBP2_NikA_DppA_OppA_like"/>
    <property type="match status" value="1"/>
</dbReference>
<dbReference type="GO" id="GO:0030288">
    <property type="term" value="C:outer membrane-bounded periplasmic space"/>
    <property type="evidence" value="ECO:0007669"/>
    <property type="project" value="UniProtKB-ARBA"/>
</dbReference>
<evidence type="ECO:0000256" key="3">
    <source>
        <dbReference type="ARBA" id="ARBA00022729"/>
    </source>
</evidence>
<dbReference type="InterPro" id="IPR030678">
    <property type="entry name" value="Peptide/Ni-bd"/>
</dbReference>
<dbReference type="GO" id="GO:1904680">
    <property type="term" value="F:peptide transmembrane transporter activity"/>
    <property type="evidence" value="ECO:0007669"/>
    <property type="project" value="TreeGrafter"/>
</dbReference>
<proteinExistence type="inferred from homology"/>
<keyword evidence="2" id="KW-0813">Transport</keyword>
<dbReference type="SUPFAM" id="SSF53850">
    <property type="entry name" value="Periplasmic binding protein-like II"/>
    <property type="match status" value="1"/>
</dbReference>
<feature type="signal peptide" evidence="4">
    <location>
        <begin position="1"/>
        <end position="22"/>
    </location>
</feature>
<dbReference type="Gene3D" id="3.10.105.10">
    <property type="entry name" value="Dipeptide-binding Protein, Domain 3"/>
    <property type="match status" value="1"/>
</dbReference>
<dbReference type="PANTHER" id="PTHR30290:SF9">
    <property type="entry name" value="OLIGOPEPTIDE-BINDING PROTEIN APPA"/>
    <property type="match status" value="1"/>
</dbReference>
<dbReference type="EMBL" id="DXGG01000071">
    <property type="protein sequence ID" value="HIW87067.1"/>
    <property type="molecule type" value="Genomic_DNA"/>
</dbReference>
<feature type="chain" id="PRO_5039029141" evidence="4">
    <location>
        <begin position="23"/>
        <end position="544"/>
    </location>
</feature>
<evidence type="ECO:0000256" key="2">
    <source>
        <dbReference type="ARBA" id="ARBA00022448"/>
    </source>
</evidence>
<evidence type="ECO:0000256" key="1">
    <source>
        <dbReference type="ARBA" id="ARBA00005695"/>
    </source>
</evidence>
<dbReference type="PIRSF" id="PIRSF002741">
    <property type="entry name" value="MppA"/>
    <property type="match status" value="1"/>
</dbReference>
<reference evidence="6" key="1">
    <citation type="journal article" date="2021" name="PeerJ">
        <title>Extensive microbial diversity within the chicken gut microbiome revealed by metagenomics and culture.</title>
        <authorList>
            <person name="Gilroy R."/>
            <person name="Ravi A."/>
            <person name="Getino M."/>
            <person name="Pursley I."/>
            <person name="Horton D.L."/>
            <person name="Alikhan N.F."/>
            <person name="Baker D."/>
            <person name="Gharbi K."/>
            <person name="Hall N."/>
            <person name="Watson M."/>
            <person name="Adriaenssens E.M."/>
            <person name="Foster-Nyarko E."/>
            <person name="Jarju S."/>
            <person name="Secka A."/>
            <person name="Antonio M."/>
            <person name="Oren A."/>
            <person name="Chaudhuri R.R."/>
            <person name="La Ragione R."/>
            <person name="Hildebrand F."/>
            <person name="Pallen M.J."/>
        </authorList>
    </citation>
    <scope>NUCLEOTIDE SEQUENCE</scope>
    <source>
        <strain evidence="6">Gambia16-930</strain>
    </source>
</reference>
<gene>
    <name evidence="6" type="ORF">IAC47_02185</name>
</gene>
<dbReference type="GO" id="GO:0043190">
    <property type="term" value="C:ATP-binding cassette (ABC) transporter complex"/>
    <property type="evidence" value="ECO:0007669"/>
    <property type="project" value="InterPro"/>
</dbReference>
<dbReference type="InterPro" id="IPR000914">
    <property type="entry name" value="SBP_5_dom"/>
</dbReference>
<reference evidence="6" key="2">
    <citation type="submission" date="2021-04" db="EMBL/GenBank/DDBJ databases">
        <authorList>
            <person name="Gilroy R."/>
        </authorList>
    </citation>
    <scope>NUCLEOTIDE SEQUENCE</scope>
    <source>
        <strain evidence="6">Gambia16-930</strain>
    </source>
</reference>
<protein>
    <submittedName>
        <fullName evidence="6">ABC transporter substrate-binding protein</fullName>
    </submittedName>
</protein>
<accession>A0A9D1RI60</accession>
<organism evidence="6 7">
    <name type="scientific">Candidatus Onthomorpha intestinigallinarum</name>
    <dbReference type="NCBI Taxonomy" id="2840880"/>
    <lineage>
        <taxon>Bacteria</taxon>
        <taxon>Pseudomonadati</taxon>
        <taxon>Bacteroidota</taxon>
        <taxon>Bacteroidia</taxon>
        <taxon>Bacteroidales</taxon>
        <taxon>Candidatus Onthomorpha</taxon>
    </lineage>
</organism>
<dbReference type="Gene3D" id="3.90.76.10">
    <property type="entry name" value="Dipeptide-binding Protein, Domain 1"/>
    <property type="match status" value="1"/>
</dbReference>
<feature type="domain" description="Solute-binding protein family 5" evidence="5">
    <location>
        <begin position="75"/>
        <end position="460"/>
    </location>
</feature>
<dbReference type="Gene3D" id="3.40.190.10">
    <property type="entry name" value="Periplasmic binding protein-like II"/>
    <property type="match status" value="1"/>
</dbReference>
<dbReference type="Pfam" id="PF00496">
    <property type="entry name" value="SBP_bac_5"/>
    <property type="match status" value="1"/>
</dbReference>
<dbReference type="Proteomes" id="UP000824267">
    <property type="component" value="Unassembled WGS sequence"/>
</dbReference>
<evidence type="ECO:0000259" key="5">
    <source>
        <dbReference type="Pfam" id="PF00496"/>
    </source>
</evidence>
<name>A0A9D1RI60_9BACT</name>
<evidence type="ECO:0000313" key="7">
    <source>
        <dbReference type="Proteomes" id="UP000824267"/>
    </source>
</evidence>
<dbReference type="GO" id="GO:0015833">
    <property type="term" value="P:peptide transport"/>
    <property type="evidence" value="ECO:0007669"/>
    <property type="project" value="TreeGrafter"/>
</dbReference>
<comment type="caution">
    <text evidence="6">The sequence shown here is derived from an EMBL/GenBank/DDBJ whole genome shotgun (WGS) entry which is preliminary data.</text>
</comment>
<comment type="similarity">
    <text evidence="1">Belongs to the bacterial solute-binding protein 5 family.</text>
</comment>
<evidence type="ECO:0000256" key="4">
    <source>
        <dbReference type="SAM" id="SignalP"/>
    </source>
</evidence>
<evidence type="ECO:0000313" key="6">
    <source>
        <dbReference type="EMBL" id="HIW87067.1"/>
    </source>
</evidence>
<dbReference type="PANTHER" id="PTHR30290">
    <property type="entry name" value="PERIPLASMIC BINDING COMPONENT OF ABC TRANSPORTER"/>
    <property type="match status" value="1"/>
</dbReference>
<dbReference type="AlphaFoldDB" id="A0A9D1RI60"/>